<dbReference type="Proteomes" id="UP000613580">
    <property type="component" value="Unassembled WGS sequence"/>
</dbReference>
<dbReference type="EMBL" id="JACAZE010000019">
    <property type="protein sequence ID" value="KAF7294181.1"/>
    <property type="molecule type" value="Genomic_DNA"/>
</dbReference>
<reference evidence="2" key="1">
    <citation type="submission" date="2020-05" db="EMBL/GenBank/DDBJ databases">
        <title>Mycena genomes resolve the evolution of fungal bioluminescence.</title>
        <authorList>
            <person name="Tsai I.J."/>
        </authorList>
    </citation>
    <scope>NUCLEOTIDE SEQUENCE</scope>
    <source>
        <strain evidence="2">110903Hualien_Pintung</strain>
    </source>
</reference>
<feature type="compositionally biased region" description="Low complexity" evidence="1">
    <location>
        <begin position="416"/>
        <end position="433"/>
    </location>
</feature>
<comment type="caution">
    <text evidence="2">The sequence shown here is derived from an EMBL/GenBank/DDBJ whole genome shotgun (WGS) entry which is preliminary data.</text>
</comment>
<feature type="compositionally biased region" description="Pro residues" evidence="1">
    <location>
        <begin position="214"/>
        <end position="223"/>
    </location>
</feature>
<feature type="compositionally biased region" description="Acidic residues" evidence="1">
    <location>
        <begin position="482"/>
        <end position="493"/>
    </location>
</feature>
<evidence type="ECO:0008006" key="4">
    <source>
        <dbReference type="Google" id="ProtNLM"/>
    </source>
</evidence>
<protein>
    <recommendedName>
        <fullName evidence="4">Protein YOP1</fullName>
    </recommendedName>
</protein>
<feature type="region of interest" description="Disordered" evidence="1">
    <location>
        <begin position="320"/>
        <end position="589"/>
    </location>
</feature>
<dbReference type="OrthoDB" id="434647at2759"/>
<feature type="region of interest" description="Disordered" evidence="1">
    <location>
        <begin position="206"/>
        <end position="225"/>
    </location>
</feature>
<evidence type="ECO:0000256" key="1">
    <source>
        <dbReference type="SAM" id="MobiDB-lite"/>
    </source>
</evidence>
<name>A0A8H6VW74_MYCCL</name>
<gene>
    <name evidence="2" type="ORF">HMN09_01146500</name>
</gene>
<feature type="compositionally biased region" description="Acidic residues" evidence="1">
    <location>
        <begin position="365"/>
        <end position="391"/>
    </location>
</feature>
<sequence length="589" mass="64472">MTLFVPALRLLMLALNMYDTYKVLKPPKASTRSRDGRPTERALSQRKRKMKGALAVWIVWCCYMIYESTVESIVSLFVPFYDSCKSLVLLFLIFTRARGAEPIFLHVIRPLLRPYAATLDAVADVGRIFGDAAFLVVAYPFNIVSEWWNTYWTPVEAEEEHEISHPISLQPGGGRHRPATTTPSSPSVVGAVASSLYQIWHPPRAAYEEDDDNPPPMPVPQTPESPATLKVRREMEEWRQYPPIPSAYPPTPLPLRFGAPSSPEPVPVISDEARKQMDEWRKYPPFPSAYPATPMTRPTSLNGVVASASSAPQFAAIVEEEEEEEMMPSGFGQSLPSPPELPGPGSVRGASDMRWNALGIYEAKVEDEDDAMDEDDRDDSEQEDDDSDDDFNVTLRTPKPLRTPMTRSRSKREEAVPLSRLSSVSSTTTTSPTAGRKRSRDLVSPAGSEGSTSAEETQPATVALVELTPSESDVDSSRSSGAEEEEEEEDSVSEAEPVAVLVPTRKGSNGNGNSKRRKVVGDETPRRVQPKRGSRDTTPAPVAPAPRRTKSATSTTTAAPNRASSRIAASASAPPPAVASRVSRRGSNK</sequence>
<accession>A0A8H6VW74</accession>
<evidence type="ECO:0000313" key="3">
    <source>
        <dbReference type="Proteomes" id="UP000613580"/>
    </source>
</evidence>
<evidence type="ECO:0000313" key="2">
    <source>
        <dbReference type="EMBL" id="KAF7294181.1"/>
    </source>
</evidence>
<proteinExistence type="predicted"/>
<organism evidence="2 3">
    <name type="scientific">Mycena chlorophos</name>
    <name type="common">Agaric fungus</name>
    <name type="synonym">Agaricus chlorophos</name>
    <dbReference type="NCBI Taxonomy" id="658473"/>
    <lineage>
        <taxon>Eukaryota</taxon>
        <taxon>Fungi</taxon>
        <taxon>Dikarya</taxon>
        <taxon>Basidiomycota</taxon>
        <taxon>Agaricomycotina</taxon>
        <taxon>Agaricomycetes</taxon>
        <taxon>Agaricomycetidae</taxon>
        <taxon>Agaricales</taxon>
        <taxon>Marasmiineae</taxon>
        <taxon>Mycenaceae</taxon>
        <taxon>Mycena</taxon>
    </lineage>
</organism>
<feature type="compositionally biased region" description="Polar residues" evidence="1">
    <location>
        <begin position="449"/>
        <end position="460"/>
    </location>
</feature>
<keyword evidence="3" id="KW-1185">Reference proteome</keyword>
<feature type="region of interest" description="Disordered" evidence="1">
    <location>
        <begin position="162"/>
        <end position="187"/>
    </location>
</feature>
<dbReference type="AlphaFoldDB" id="A0A8H6VW74"/>
<dbReference type="InterPro" id="IPR004345">
    <property type="entry name" value="TB2_DP1_HVA22"/>
</dbReference>
<feature type="compositionally biased region" description="Low complexity" evidence="1">
    <location>
        <begin position="551"/>
        <end position="572"/>
    </location>
</feature>
<dbReference type="Pfam" id="PF03134">
    <property type="entry name" value="TB2_DP1_HVA22"/>
    <property type="match status" value="1"/>
</dbReference>